<dbReference type="InterPro" id="IPR035992">
    <property type="entry name" value="Ricin_B-like_lectins"/>
</dbReference>
<reference evidence="1" key="1">
    <citation type="journal article" date="2014" name="Int. J. Syst. Evol. Microbiol.">
        <title>Complete genome sequence of Corynebacterium casei LMG S-19264T (=DSM 44701T), isolated from a smear-ripened cheese.</title>
        <authorList>
            <consortium name="US DOE Joint Genome Institute (JGI-PGF)"/>
            <person name="Walter F."/>
            <person name="Albersmeier A."/>
            <person name="Kalinowski J."/>
            <person name="Ruckert C."/>
        </authorList>
    </citation>
    <scope>NUCLEOTIDE SEQUENCE</scope>
    <source>
        <strain evidence="1">VKM Ac-2007</strain>
    </source>
</reference>
<name>A0A9W6HZ25_9ACTN</name>
<evidence type="ECO:0000313" key="2">
    <source>
        <dbReference type="Proteomes" id="UP001143474"/>
    </source>
</evidence>
<protein>
    <submittedName>
        <fullName evidence="1">Uncharacterized protein</fullName>
    </submittedName>
</protein>
<dbReference type="RefSeq" id="WP_271216538.1">
    <property type="nucleotide sequence ID" value="NZ_BSEV01000002.1"/>
</dbReference>
<gene>
    <name evidence="1" type="ORF">GCM10017600_14190</name>
</gene>
<accession>A0A9W6HZ25</accession>
<dbReference type="EMBL" id="BSEV01000002">
    <property type="protein sequence ID" value="GLK08014.1"/>
    <property type="molecule type" value="Genomic_DNA"/>
</dbReference>
<proteinExistence type="predicted"/>
<dbReference type="Gene3D" id="2.80.10.50">
    <property type="match status" value="1"/>
</dbReference>
<dbReference type="SUPFAM" id="SSF50370">
    <property type="entry name" value="Ricin B-like lectins"/>
    <property type="match status" value="1"/>
</dbReference>
<evidence type="ECO:0000313" key="1">
    <source>
        <dbReference type="EMBL" id="GLK08014.1"/>
    </source>
</evidence>
<reference evidence="1" key="2">
    <citation type="submission" date="2023-01" db="EMBL/GenBank/DDBJ databases">
        <authorList>
            <person name="Sun Q."/>
            <person name="Evtushenko L."/>
        </authorList>
    </citation>
    <scope>NUCLEOTIDE SEQUENCE</scope>
    <source>
        <strain evidence="1">VKM Ac-2007</strain>
    </source>
</reference>
<organism evidence="1 2">
    <name type="scientific">Streptosporangium carneum</name>
    <dbReference type="NCBI Taxonomy" id="47481"/>
    <lineage>
        <taxon>Bacteria</taxon>
        <taxon>Bacillati</taxon>
        <taxon>Actinomycetota</taxon>
        <taxon>Actinomycetes</taxon>
        <taxon>Streptosporangiales</taxon>
        <taxon>Streptosporangiaceae</taxon>
        <taxon>Streptosporangium</taxon>
    </lineage>
</organism>
<dbReference type="Proteomes" id="UP001143474">
    <property type="component" value="Unassembled WGS sequence"/>
</dbReference>
<comment type="caution">
    <text evidence="1">The sequence shown here is derived from an EMBL/GenBank/DDBJ whole genome shotgun (WGS) entry which is preliminary data.</text>
</comment>
<dbReference type="AlphaFoldDB" id="A0A9W6HZ25"/>
<sequence length="159" mass="17771">MSTPFNGALMLVHQGTGTYLETDNYNDNVNEAVQTWNGDPLQTAKGYLGHLWYLEPIQLIGNTYLIKSYENKRCLTAGTTAQDYPRLQVPDGTPRQVWQLLRPSVGADEFAIVPQVYSNYALAPQGSNELNNVYVVPIRQWGGSLSRAQLWKAVTPPDK</sequence>
<dbReference type="CDD" id="cd00161">
    <property type="entry name" value="beta-trefoil_Ricin-like"/>
    <property type="match status" value="1"/>
</dbReference>
<keyword evidence="2" id="KW-1185">Reference proteome</keyword>